<comment type="caution">
    <text evidence="1">The sequence shown here is derived from an EMBL/GenBank/DDBJ whole genome shotgun (WGS) entry which is preliminary data.</text>
</comment>
<dbReference type="EMBL" id="CAAALY010249865">
    <property type="protein sequence ID" value="VEL35445.1"/>
    <property type="molecule type" value="Genomic_DNA"/>
</dbReference>
<proteinExistence type="predicted"/>
<dbReference type="AlphaFoldDB" id="A0A448XFS1"/>
<keyword evidence="2" id="KW-1185">Reference proteome</keyword>
<evidence type="ECO:0000313" key="1">
    <source>
        <dbReference type="EMBL" id="VEL35445.1"/>
    </source>
</evidence>
<accession>A0A448XFS1</accession>
<reference evidence="1" key="1">
    <citation type="submission" date="2018-11" db="EMBL/GenBank/DDBJ databases">
        <authorList>
            <consortium name="Pathogen Informatics"/>
        </authorList>
    </citation>
    <scope>NUCLEOTIDE SEQUENCE</scope>
</reference>
<evidence type="ECO:0000313" key="2">
    <source>
        <dbReference type="Proteomes" id="UP000784294"/>
    </source>
</evidence>
<gene>
    <name evidence="1" type="ORF">PXEA_LOCUS28885</name>
</gene>
<protein>
    <submittedName>
        <fullName evidence="1">Uncharacterized protein</fullName>
    </submittedName>
</protein>
<dbReference type="Proteomes" id="UP000784294">
    <property type="component" value="Unassembled WGS sequence"/>
</dbReference>
<sequence>MRRRSRGLRRSEVLLKAKRLPFNAIQPSSSGEIGLRISSASYTFIRNESPPICQSVLMMSAYPVTHEGLVRFHQNEGAATGTVSARMFSSRRMSQRFRGRRICSSRHGDEGGLNDLSAHSVVVLLK</sequence>
<name>A0A448XFS1_9PLAT</name>
<organism evidence="1 2">
    <name type="scientific">Protopolystoma xenopodis</name>
    <dbReference type="NCBI Taxonomy" id="117903"/>
    <lineage>
        <taxon>Eukaryota</taxon>
        <taxon>Metazoa</taxon>
        <taxon>Spiralia</taxon>
        <taxon>Lophotrochozoa</taxon>
        <taxon>Platyhelminthes</taxon>
        <taxon>Monogenea</taxon>
        <taxon>Polyopisthocotylea</taxon>
        <taxon>Polystomatidea</taxon>
        <taxon>Polystomatidae</taxon>
        <taxon>Protopolystoma</taxon>
    </lineage>
</organism>